<proteinExistence type="predicted"/>
<dbReference type="EMBL" id="CP033133">
    <property type="protein sequence ID" value="AYO52917.1"/>
    <property type="molecule type" value="Genomic_DNA"/>
</dbReference>
<keyword evidence="1" id="KW-0812">Transmembrane</keyword>
<dbReference type="Proteomes" id="UP000279962">
    <property type="component" value="Chromosome"/>
</dbReference>
<keyword evidence="1" id="KW-0472">Membrane</keyword>
<accession>A0A3G2SYY4</accession>
<evidence type="ECO:0000313" key="2">
    <source>
        <dbReference type="EMBL" id="AYO52917.1"/>
    </source>
</evidence>
<protein>
    <submittedName>
        <fullName evidence="2">Uncharacterized protein</fullName>
    </submittedName>
</protein>
<gene>
    <name evidence="2" type="ORF">CDG68_04195</name>
</gene>
<sequence length="232" mass="26499">MLSVHVFALKTKIVTFEQFLKLDQEHAAEMEFTDVSPSTQAWTAIYVVGKQTIPNRTAQMSLVILPEGLINKASPTEKINQTILVADDLPLRKKFSLKEFDDIADEIKEQTGKEIEDPFVKDADVIRTYAQVMDWVPEYGVENFKLSIAVPEQQGFEPLAIYMIVGEGDKPKQVMDLMLQNNNMSAEERQQQFRNASKSPDSMMAKMEARFLIFLVIAAVMIFVLWGKFRRD</sequence>
<reference evidence="2 3" key="1">
    <citation type="submission" date="2018-10" db="EMBL/GenBank/DDBJ databases">
        <title>The complete genome of Acinetobacter wuhouensis strain WCHAW010062.</title>
        <authorList>
            <person name="Hu Y."/>
            <person name="Long H."/>
            <person name="Feng Y."/>
            <person name="Zong Z."/>
        </authorList>
    </citation>
    <scope>NUCLEOTIDE SEQUENCE [LARGE SCALE GENOMIC DNA]</scope>
    <source>
        <strain evidence="2 3">WCHAW010062</strain>
    </source>
</reference>
<dbReference type="AlphaFoldDB" id="A0A3G2SYY4"/>
<organism evidence="2 3">
    <name type="scientific">Acinetobacter wuhouensis</name>
    <dbReference type="NCBI Taxonomy" id="1879050"/>
    <lineage>
        <taxon>Bacteria</taxon>
        <taxon>Pseudomonadati</taxon>
        <taxon>Pseudomonadota</taxon>
        <taxon>Gammaproteobacteria</taxon>
        <taxon>Moraxellales</taxon>
        <taxon>Moraxellaceae</taxon>
        <taxon>Acinetobacter</taxon>
    </lineage>
</organism>
<name>A0A3G2SYY4_9GAMM</name>
<evidence type="ECO:0000313" key="3">
    <source>
        <dbReference type="Proteomes" id="UP000279962"/>
    </source>
</evidence>
<evidence type="ECO:0000256" key="1">
    <source>
        <dbReference type="SAM" id="Phobius"/>
    </source>
</evidence>
<keyword evidence="1" id="KW-1133">Transmembrane helix</keyword>
<feature type="transmembrane region" description="Helical" evidence="1">
    <location>
        <begin position="211"/>
        <end position="229"/>
    </location>
</feature>